<sequence>MAYVIRKYAKWAPVIKMSSNTEAMSFFENLVLELCVRRCARRVTWLNGLAMKVQLSNHGQ</sequence>
<dbReference type="EMBL" id="CM026424">
    <property type="protein sequence ID" value="KAG0579505.1"/>
    <property type="molecule type" value="Genomic_DNA"/>
</dbReference>
<reference evidence="1" key="1">
    <citation type="submission" date="2020-06" db="EMBL/GenBank/DDBJ databases">
        <title>WGS assembly of Ceratodon purpureus strain R40.</title>
        <authorList>
            <person name="Carey S.B."/>
            <person name="Jenkins J."/>
            <person name="Shu S."/>
            <person name="Lovell J.T."/>
            <person name="Sreedasyam A."/>
            <person name="Maumus F."/>
            <person name="Tiley G.P."/>
            <person name="Fernandez-Pozo N."/>
            <person name="Barry K."/>
            <person name="Chen C."/>
            <person name="Wang M."/>
            <person name="Lipzen A."/>
            <person name="Daum C."/>
            <person name="Saski C.A."/>
            <person name="Payton A.C."/>
            <person name="Mcbreen J.C."/>
            <person name="Conrad R.E."/>
            <person name="Kollar L.M."/>
            <person name="Olsson S."/>
            <person name="Huttunen S."/>
            <person name="Landis J.B."/>
            <person name="Wickett N.J."/>
            <person name="Johnson M.G."/>
            <person name="Rensing S.A."/>
            <person name="Grimwood J."/>
            <person name="Schmutz J."/>
            <person name="Mcdaniel S.F."/>
        </authorList>
    </citation>
    <scope>NUCLEOTIDE SEQUENCE</scope>
    <source>
        <strain evidence="1">R40</strain>
    </source>
</reference>
<comment type="caution">
    <text evidence="1">The sequence shown here is derived from an EMBL/GenBank/DDBJ whole genome shotgun (WGS) entry which is preliminary data.</text>
</comment>
<dbReference type="Proteomes" id="UP000822688">
    <property type="component" value="Chromosome 4"/>
</dbReference>
<proteinExistence type="predicted"/>
<evidence type="ECO:0000313" key="1">
    <source>
        <dbReference type="EMBL" id="KAG0579505.1"/>
    </source>
</evidence>
<keyword evidence="2" id="KW-1185">Reference proteome</keyword>
<gene>
    <name evidence="1" type="ORF">KC19_4G103900</name>
</gene>
<organism evidence="1 2">
    <name type="scientific">Ceratodon purpureus</name>
    <name type="common">Fire moss</name>
    <name type="synonym">Dicranum purpureum</name>
    <dbReference type="NCBI Taxonomy" id="3225"/>
    <lineage>
        <taxon>Eukaryota</taxon>
        <taxon>Viridiplantae</taxon>
        <taxon>Streptophyta</taxon>
        <taxon>Embryophyta</taxon>
        <taxon>Bryophyta</taxon>
        <taxon>Bryophytina</taxon>
        <taxon>Bryopsida</taxon>
        <taxon>Dicranidae</taxon>
        <taxon>Pseudoditrichales</taxon>
        <taxon>Ditrichaceae</taxon>
        <taxon>Ceratodon</taxon>
    </lineage>
</organism>
<dbReference type="AlphaFoldDB" id="A0A8T0I930"/>
<name>A0A8T0I930_CERPU</name>
<evidence type="ECO:0000313" key="2">
    <source>
        <dbReference type="Proteomes" id="UP000822688"/>
    </source>
</evidence>
<accession>A0A8T0I930</accession>
<protein>
    <submittedName>
        <fullName evidence="1">Uncharacterized protein</fullName>
    </submittedName>
</protein>